<dbReference type="FunFam" id="3.30.70.980:FF:000008">
    <property type="entry name" value="Translational activator of cytochrome c oxidase 1"/>
    <property type="match status" value="1"/>
</dbReference>
<proteinExistence type="inferred from homology"/>
<feature type="non-terminal residue" evidence="3">
    <location>
        <position position="1"/>
    </location>
</feature>
<dbReference type="OrthoDB" id="2017544at2759"/>
<comment type="caution">
    <text evidence="3">The sequence shown here is derived from an EMBL/GenBank/DDBJ whole genome shotgun (WGS) entry which is preliminary data.</text>
</comment>
<name>A0A6L2PGL7_COPFO</name>
<keyword evidence="4" id="KW-1185">Reference proteome</keyword>
<feature type="domain" description="TACO1/YebC-like second and third" evidence="2">
    <location>
        <begin position="46"/>
        <end position="202"/>
    </location>
</feature>
<dbReference type="Gene3D" id="3.30.70.980">
    <property type="match status" value="2"/>
</dbReference>
<evidence type="ECO:0000313" key="4">
    <source>
        <dbReference type="Proteomes" id="UP000502823"/>
    </source>
</evidence>
<sequence>GGGPDPKFNARLSSIIAQAKKCNMPLASIQSAMKQDKDTKSSTKAYYFEVRGPGGCTIILSTLTDNRNRMKVTLNSCVKKYNSTFTEGAIPGLFDHKGFIEAIPPEKTPLETAVEHAIEVGAEDVGELEDAEDNALQFICSPAALNQVRGKLEKLQYSIRAADCEFIPKIQVTLNDADFEAARKLCDKLAETPDVVRLYDNIA</sequence>
<dbReference type="InterPro" id="IPR026564">
    <property type="entry name" value="Transcrip_reg_TACO1-like_dom3"/>
</dbReference>
<accession>A0A6L2PGL7</accession>
<evidence type="ECO:0000313" key="3">
    <source>
        <dbReference type="EMBL" id="GFG31709.1"/>
    </source>
</evidence>
<dbReference type="Gene3D" id="1.10.10.200">
    <property type="match status" value="1"/>
</dbReference>
<dbReference type="InParanoid" id="A0A6L2PGL7"/>
<dbReference type="InterPro" id="IPR017856">
    <property type="entry name" value="Integrase-like_N"/>
</dbReference>
<evidence type="ECO:0000256" key="1">
    <source>
        <dbReference type="ARBA" id="ARBA00008724"/>
    </source>
</evidence>
<gene>
    <name evidence="3" type="ORF">Cfor_04810</name>
</gene>
<dbReference type="EMBL" id="BLKM01007831">
    <property type="protein sequence ID" value="GFG31709.1"/>
    <property type="molecule type" value="Genomic_DNA"/>
</dbReference>
<dbReference type="PANTHER" id="PTHR12532">
    <property type="entry name" value="TRANSLATIONAL ACTIVATOR OF CYTOCHROME C OXIDASE 1"/>
    <property type="match status" value="1"/>
</dbReference>
<dbReference type="InterPro" id="IPR048300">
    <property type="entry name" value="TACO1_YebC-like_2nd/3rd_dom"/>
</dbReference>
<dbReference type="Pfam" id="PF01709">
    <property type="entry name" value="Transcrip_reg"/>
    <property type="match status" value="1"/>
</dbReference>
<dbReference type="Proteomes" id="UP000502823">
    <property type="component" value="Unassembled WGS sequence"/>
</dbReference>
<dbReference type="GO" id="GO:0005739">
    <property type="term" value="C:mitochondrion"/>
    <property type="evidence" value="ECO:0007669"/>
    <property type="project" value="TreeGrafter"/>
</dbReference>
<protein>
    <recommendedName>
        <fullName evidence="2">TACO1/YebC-like second and third domain-containing protein</fullName>
    </recommendedName>
</protein>
<dbReference type="SUPFAM" id="SSF75625">
    <property type="entry name" value="YebC-like"/>
    <property type="match status" value="1"/>
</dbReference>
<reference evidence="4" key="1">
    <citation type="submission" date="2020-01" db="EMBL/GenBank/DDBJ databases">
        <title>Draft genome sequence of the Termite Coptotermes fromosanus.</title>
        <authorList>
            <person name="Itakura S."/>
            <person name="Yosikawa Y."/>
            <person name="Umezawa K."/>
        </authorList>
    </citation>
    <scope>NUCLEOTIDE SEQUENCE [LARGE SCALE GENOMIC DNA]</scope>
</reference>
<dbReference type="InterPro" id="IPR029072">
    <property type="entry name" value="YebC-like"/>
</dbReference>
<organism evidence="3 4">
    <name type="scientific">Coptotermes formosanus</name>
    <name type="common">Formosan subterranean termite</name>
    <dbReference type="NCBI Taxonomy" id="36987"/>
    <lineage>
        <taxon>Eukaryota</taxon>
        <taxon>Metazoa</taxon>
        <taxon>Ecdysozoa</taxon>
        <taxon>Arthropoda</taxon>
        <taxon>Hexapoda</taxon>
        <taxon>Insecta</taxon>
        <taxon>Pterygota</taxon>
        <taxon>Neoptera</taxon>
        <taxon>Polyneoptera</taxon>
        <taxon>Dictyoptera</taxon>
        <taxon>Blattodea</taxon>
        <taxon>Blattoidea</taxon>
        <taxon>Termitoidae</taxon>
        <taxon>Rhinotermitidae</taxon>
        <taxon>Coptotermes</taxon>
    </lineage>
</organism>
<comment type="similarity">
    <text evidence="1">Belongs to the TACO1 family.</text>
</comment>
<dbReference type="AlphaFoldDB" id="A0A6L2PGL7"/>
<dbReference type="PANTHER" id="PTHR12532:SF0">
    <property type="entry name" value="TRANSLATIONAL ACTIVATOR OF CYTOCHROME C OXIDASE 1"/>
    <property type="match status" value="1"/>
</dbReference>
<dbReference type="InterPro" id="IPR002876">
    <property type="entry name" value="Transcrip_reg_TACO1-like"/>
</dbReference>
<evidence type="ECO:0000259" key="2">
    <source>
        <dbReference type="Pfam" id="PF01709"/>
    </source>
</evidence>
<dbReference type="FunCoup" id="A0A6L2PGL7">
    <property type="interactions" value="483"/>
</dbReference>